<accession>A0A323TGC2</accession>
<dbReference type="AlphaFoldDB" id="A0A323TGC2"/>
<dbReference type="RefSeq" id="WP_110609551.1">
    <property type="nucleotide sequence ID" value="NZ_PDOD01000002.1"/>
</dbReference>
<dbReference type="EMBL" id="PDOD01000002">
    <property type="protein sequence ID" value="PYZ93520.1"/>
    <property type="molecule type" value="Genomic_DNA"/>
</dbReference>
<organism evidence="2 3">
    <name type="scientific">Salipaludibacillus keqinensis</name>
    <dbReference type="NCBI Taxonomy" id="2045207"/>
    <lineage>
        <taxon>Bacteria</taxon>
        <taxon>Bacillati</taxon>
        <taxon>Bacillota</taxon>
        <taxon>Bacilli</taxon>
        <taxon>Bacillales</taxon>
        <taxon>Bacillaceae</taxon>
    </lineage>
</organism>
<comment type="caution">
    <text evidence="2">The sequence shown here is derived from an EMBL/GenBank/DDBJ whole genome shotgun (WGS) entry which is preliminary data.</text>
</comment>
<protein>
    <recommendedName>
        <fullName evidence="1">DUF2268 domain-containing protein</fullName>
    </recommendedName>
</protein>
<dbReference type="InterPro" id="IPR018728">
    <property type="entry name" value="DUF2268"/>
</dbReference>
<keyword evidence="3" id="KW-1185">Reference proteome</keyword>
<evidence type="ECO:0000313" key="2">
    <source>
        <dbReference type="EMBL" id="PYZ93520.1"/>
    </source>
</evidence>
<dbReference type="OrthoDB" id="2449457at2"/>
<reference evidence="2 3" key="1">
    <citation type="submission" date="2017-10" db="EMBL/GenBank/DDBJ databases">
        <title>Bacillus sp. nov., a halophilic bacterium isolated from a Keqin Lake.</title>
        <authorList>
            <person name="Wang H."/>
        </authorList>
    </citation>
    <scope>NUCLEOTIDE SEQUENCE [LARGE SCALE GENOMIC DNA]</scope>
    <source>
        <strain evidence="2 3">KQ-12</strain>
    </source>
</reference>
<dbReference type="Proteomes" id="UP000248214">
    <property type="component" value="Unassembled WGS sequence"/>
</dbReference>
<sequence>MKIFDSSSWVIRHFYQHVPVDKAFASLFNHDKAKSVRDWFYFLEDQGMLPLSRKTKRDWIKWRKSLNKEELTTFLLALKKDFSGPDADVFLFPLNQAHQRIMKELGGKNGCSFPSHILLFWKDTLPVVEQKAVLLHEYHHVARLYYQEVNEGTISLLESMIMEGLAEWEVQTRLGSACLAPWTSLYNENELLTWWEKVFRNNIHLKGRAYHYPFLYGGEKGLPPLIGYQLGYYLVQSYMKDKGGQSSLTMLKTSAEHFLLEKS</sequence>
<dbReference type="Pfam" id="PF10026">
    <property type="entry name" value="DUF2268"/>
    <property type="match status" value="1"/>
</dbReference>
<feature type="domain" description="DUF2268" evidence="1">
    <location>
        <begin position="76"/>
        <end position="259"/>
    </location>
</feature>
<evidence type="ECO:0000259" key="1">
    <source>
        <dbReference type="Pfam" id="PF10026"/>
    </source>
</evidence>
<gene>
    <name evidence="2" type="ORF">CR194_10145</name>
</gene>
<evidence type="ECO:0000313" key="3">
    <source>
        <dbReference type="Proteomes" id="UP000248214"/>
    </source>
</evidence>
<proteinExistence type="predicted"/>
<name>A0A323TGC2_9BACI</name>